<organism evidence="3 4">
    <name type="scientific">Rhodococcoides corynebacterioides</name>
    <dbReference type="NCBI Taxonomy" id="53972"/>
    <lineage>
        <taxon>Bacteria</taxon>
        <taxon>Bacillati</taxon>
        <taxon>Actinomycetota</taxon>
        <taxon>Actinomycetes</taxon>
        <taxon>Mycobacteriales</taxon>
        <taxon>Nocardiaceae</taxon>
        <taxon>Rhodococcoides</taxon>
    </lineage>
</organism>
<accession>A0ABS2KUG3</accession>
<feature type="region of interest" description="Disordered" evidence="1">
    <location>
        <begin position="144"/>
        <end position="185"/>
    </location>
</feature>
<feature type="region of interest" description="Disordered" evidence="1">
    <location>
        <begin position="309"/>
        <end position="450"/>
    </location>
</feature>
<keyword evidence="4" id="KW-1185">Reference proteome</keyword>
<feature type="transmembrane region" description="Helical" evidence="2">
    <location>
        <begin position="282"/>
        <end position="305"/>
    </location>
</feature>
<evidence type="ECO:0000256" key="1">
    <source>
        <dbReference type="SAM" id="MobiDB-lite"/>
    </source>
</evidence>
<reference evidence="3 4" key="1">
    <citation type="submission" date="2021-01" db="EMBL/GenBank/DDBJ databases">
        <title>Genomics of switchgrass bacterial isolates.</title>
        <authorList>
            <person name="Shade A."/>
        </authorList>
    </citation>
    <scope>NUCLEOTIDE SEQUENCE [LARGE SCALE GENOMIC DNA]</scope>
    <source>
        <strain evidence="3 4">PvP111</strain>
    </source>
</reference>
<keyword evidence="2" id="KW-0472">Membrane</keyword>
<feature type="compositionally biased region" description="Polar residues" evidence="1">
    <location>
        <begin position="312"/>
        <end position="327"/>
    </location>
</feature>
<dbReference type="RefSeq" id="WP_204868609.1">
    <property type="nucleotide sequence ID" value="NZ_JAFBBK010000001.1"/>
</dbReference>
<protein>
    <submittedName>
        <fullName evidence="3">Uncharacterized protein</fullName>
    </submittedName>
</protein>
<gene>
    <name evidence="3" type="ORF">JOE42_002316</name>
</gene>
<sequence length="450" mass="44761">MNDTPRNSSAPETRGDTTVVSAVLLYHLDGSTVTASLLSPIDGSDLGVAESIDLEDFSPEQIGLTVPMLWDLVDVADACVMSVVTSGAAADIDVAPPILELAFGVPVFDSPTPVVADTPAADAALDDDATPPADDVAPWQRTTPSAVAAAAAAARPPLRPTRPVPATPVRRSATGAGKSGVVKSGASASPISKSAVARAGVAGAAAAAARPRIASADKVTPVDKAVPSPTSSDTDTEVFPAVVAPAVVAPAAVDPIDDARTEAIPVVTAASVTPTGRRSRRFVGFAGAAAAAALVAAGIGTAAVMSGGPDSVPQNTAAEQQAPNGGSASPLGEAPAAAAPVVPAAPAASPAPAVPAAPVPTEDAAADAAASDWTAPSAAPWSPTAAAPAPTSWTTTPSQQSFSPTAVPAPQFTVPVPEQDPNKSPQQLQDEAWQKHWQQTGQWLNQEFPQ</sequence>
<feature type="compositionally biased region" description="Low complexity" evidence="1">
    <location>
        <begin position="359"/>
        <end position="398"/>
    </location>
</feature>
<name>A0ABS2KUG3_9NOCA</name>
<comment type="caution">
    <text evidence="3">The sequence shown here is derived from an EMBL/GenBank/DDBJ whole genome shotgun (WGS) entry which is preliminary data.</text>
</comment>
<keyword evidence="2" id="KW-1133">Transmembrane helix</keyword>
<dbReference type="EMBL" id="JAFBBK010000001">
    <property type="protein sequence ID" value="MBM7415583.1"/>
    <property type="molecule type" value="Genomic_DNA"/>
</dbReference>
<feature type="compositionally biased region" description="Low complexity" evidence="1">
    <location>
        <begin position="334"/>
        <end position="351"/>
    </location>
</feature>
<feature type="compositionally biased region" description="Pro residues" evidence="1">
    <location>
        <begin position="157"/>
        <end position="166"/>
    </location>
</feature>
<evidence type="ECO:0000256" key="2">
    <source>
        <dbReference type="SAM" id="Phobius"/>
    </source>
</evidence>
<keyword evidence="2" id="KW-0812">Transmembrane</keyword>
<evidence type="ECO:0000313" key="3">
    <source>
        <dbReference type="EMBL" id="MBM7415583.1"/>
    </source>
</evidence>
<feature type="compositionally biased region" description="Low complexity" evidence="1">
    <location>
        <begin position="144"/>
        <end position="156"/>
    </location>
</feature>
<dbReference type="Proteomes" id="UP000703038">
    <property type="component" value="Unassembled WGS sequence"/>
</dbReference>
<feature type="compositionally biased region" description="Polar residues" evidence="1">
    <location>
        <begin position="436"/>
        <end position="450"/>
    </location>
</feature>
<proteinExistence type="predicted"/>
<evidence type="ECO:0000313" key="4">
    <source>
        <dbReference type="Proteomes" id="UP000703038"/>
    </source>
</evidence>